<proteinExistence type="predicted"/>
<dbReference type="Gene3D" id="3.30.750.140">
    <property type="match status" value="1"/>
</dbReference>
<evidence type="ECO:0000256" key="1">
    <source>
        <dbReference type="SAM" id="MobiDB-lite"/>
    </source>
</evidence>
<feature type="region of interest" description="Disordered" evidence="1">
    <location>
        <begin position="1"/>
        <end position="32"/>
    </location>
</feature>
<sequence length="363" mass="38070">MAAAASAASPLPTERASVTPPTPGIQPPTVHASPRAIAGPLLGAAIARQDSLAPLFANLAGLAQGSVALVLPKPLLALVDQILAQRLPVESKPLTGEALRKAVARSGLFLEARQANGEPRPPQTDLKAGLQALRDLLRPAIQPLPAGDQRSVEGEPAQARPAASPGQNASTAPATDPRPAMPRPGLLTPQPVQEPSLTPASRPAIIAQTLFEQAEAGLDRIALGQYASLPPEAARGETQAPTRWLAEIPLALHNGTAMLPLEIERDPPQPDTATTEAPIWRVRFGLDAEPLGALQGLVTLQGRAISVSFWAEREETSRLLRQAGPDLEASLVQARFESAALEIHTGQPRPAKAASGQFLDRRS</sequence>
<dbReference type="InterPro" id="IPR021136">
    <property type="entry name" value="Flagellar_hook_control-like_C"/>
</dbReference>
<gene>
    <name evidence="3" type="ORF">RKE40_08210</name>
</gene>
<keyword evidence="3" id="KW-0282">Flagellum</keyword>
<evidence type="ECO:0000313" key="4">
    <source>
        <dbReference type="Proteomes" id="UP001254257"/>
    </source>
</evidence>
<organism evidence="3 4">
    <name type="scientific">Bosea rubneri</name>
    <dbReference type="NCBI Taxonomy" id="3075434"/>
    <lineage>
        <taxon>Bacteria</taxon>
        <taxon>Pseudomonadati</taxon>
        <taxon>Pseudomonadota</taxon>
        <taxon>Alphaproteobacteria</taxon>
        <taxon>Hyphomicrobiales</taxon>
        <taxon>Boseaceae</taxon>
        <taxon>Bosea</taxon>
    </lineage>
</organism>
<feature type="compositionally biased region" description="Polar residues" evidence="1">
    <location>
        <begin position="190"/>
        <end position="199"/>
    </location>
</feature>
<name>A0ABU3S556_9HYPH</name>
<evidence type="ECO:0000313" key="3">
    <source>
        <dbReference type="EMBL" id="MDU0339861.1"/>
    </source>
</evidence>
<feature type="region of interest" description="Disordered" evidence="1">
    <location>
        <begin position="343"/>
        <end position="363"/>
    </location>
</feature>
<keyword evidence="3" id="KW-0969">Cilium</keyword>
<dbReference type="InterPro" id="IPR038610">
    <property type="entry name" value="FliK-like_C_sf"/>
</dbReference>
<dbReference type="Pfam" id="PF02120">
    <property type="entry name" value="Flg_hook"/>
    <property type="match status" value="1"/>
</dbReference>
<accession>A0ABU3S556</accession>
<protein>
    <submittedName>
        <fullName evidence="3">Flagellar hook-length control protein FliK</fullName>
    </submittedName>
</protein>
<feature type="domain" description="Flagellar hook-length control protein-like C-terminal" evidence="2">
    <location>
        <begin position="275"/>
        <end position="349"/>
    </location>
</feature>
<dbReference type="EMBL" id="JAWDID010000009">
    <property type="protein sequence ID" value="MDU0339861.1"/>
    <property type="molecule type" value="Genomic_DNA"/>
</dbReference>
<feature type="region of interest" description="Disordered" evidence="1">
    <location>
        <begin position="144"/>
        <end position="199"/>
    </location>
</feature>
<comment type="caution">
    <text evidence="3">The sequence shown here is derived from an EMBL/GenBank/DDBJ whole genome shotgun (WGS) entry which is preliminary data.</text>
</comment>
<dbReference type="RefSeq" id="WP_316017748.1">
    <property type="nucleotide sequence ID" value="NZ_JAWDID010000009.1"/>
</dbReference>
<reference evidence="3 4" key="1">
    <citation type="submission" date="2023-09" db="EMBL/GenBank/DDBJ databases">
        <title>Whole genome shotgun sequencing (WGS) of Bosea sp. ZW T0_25, isolated from stored onions (Allium cepa).</title>
        <authorList>
            <person name="Stoll D.A."/>
            <person name="Huch M."/>
        </authorList>
    </citation>
    <scope>NUCLEOTIDE SEQUENCE [LARGE SCALE GENOMIC DNA]</scope>
    <source>
        <strain evidence="3 4">ZW T0_25</strain>
    </source>
</reference>
<evidence type="ECO:0000259" key="2">
    <source>
        <dbReference type="Pfam" id="PF02120"/>
    </source>
</evidence>
<dbReference type="Proteomes" id="UP001254257">
    <property type="component" value="Unassembled WGS sequence"/>
</dbReference>
<keyword evidence="4" id="KW-1185">Reference proteome</keyword>
<keyword evidence="3" id="KW-0966">Cell projection</keyword>